<sequence>MSLLGAIVALSSAAAAQQCVTATGGVVPTCAGCLLAPIVQPPTVTGGPICFTTEYEAFCSTGIIQQTYTCTETYKGMLAIPTILSAKFPLGFTRDVQTCYTCGQTPIIATVTHPITKPQATPIIIPAGGAGFGPSPGFDSGFGSGSGSGSGSGPGPSLKGGLKAPDSTSLKSR</sequence>
<evidence type="ECO:0000256" key="1">
    <source>
        <dbReference type="SAM" id="MobiDB-lite"/>
    </source>
</evidence>
<keyword evidence="4" id="KW-1185">Reference proteome</keyword>
<reference evidence="3" key="1">
    <citation type="submission" date="2021-06" db="EMBL/GenBank/DDBJ databases">
        <title>Comparative genomics, transcriptomics and evolutionary studies reveal genomic signatures of adaptation to plant cell wall in hemibiotrophic fungi.</title>
        <authorList>
            <consortium name="DOE Joint Genome Institute"/>
            <person name="Baroncelli R."/>
            <person name="Diaz J.F."/>
            <person name="Benocci T."/>
            <person name="Peng M."/>
            <person name="Battaglia E."/>
            <person name="Haridas S."/>
            <person name="Andreopoulos W."/>
            <person name="Labutti K."/>
            <person name="Pangilinan J."/>
            <person name="Floch G.L."/>
            <person name="Makela M.R."/>
            <person name="Henrissat B."/>
            <person name="Grigoriev I.V."/>
            <person name="Crouch J.A."/>
            <person name="De Vries R.P."/>
            <person name="Sukno S.A."/>
            <person name="Thon M.R."/>
        </authorList>
    </citation>
    <scope>NUCLEOTIDE SEQUENCE</scope>
    <source>
        <strain evidence="3">CBS 125086</strain>
    </source>
</reference>
<protein>
    <submittedName>
        <fullName evidence="3">Uncharacterized protein</fullName>
    </submittedName>
</protein>
<dbReference type="GeneID" id="85447099"/>
<name>A0AAD8PK57_9PEZI</name>
<evidence type="ECO:0000313" key="4">
    <source>
        <dbReference type="Proteomes" id="UP001230504"/>
    </source>
</evidence>
<evidence type="ECO:0000313" key="3">
    <source>
        <dbReference type="EMBL" id="KAK1565962.1"/>
    </source>
</evidence>
<feature type="region of interest" description="Disordered" evidence="1">
    <location>
        <begin position="132"/>
        <end position="173"/>
    </location>
</feature>
<proteinExistence type="predicted"/>
<feature type="compositionally biased region" description="Low complexity" evidence="1">
    <location>
        <begin position="155"/>
        <end position="165"/>
    </location>
</feature>
<dbReference type="RefSeq" id="XP_060407205.1">
    <property type="nucleotide sequence ID" value="XM_060562859.1"/>
</dbReference>
<gene>
    <name evidence="3" type="ORF">LY79DRAFT_663967</name>
</gene>
<evidence type="ECO:0000256" key="2">
    <source>
        <dbReference type="SAM" id="SignalP"/>
    </source>
</evidence>
<feature type="compositionally biased region" description="Gly residues" evidence="1">
    <location>
        <begin position="132"/>
        <end position="154"/>
    </location>
</feature>
<dbReference type="Proteomes" id="UP001230504">
    <property type="component" value="Unassembled WGS sequence"/>
</dbReference>
<feature type="chain" id="PRO_5042042323" evidence="2">
    <location>
        <begin position="17"/>
        <end position="173"/>
    </location>
</feature>
<organism evidence="3 4">
    <name type="scientific">Colletotrichum navitas</name>
    <dbReference type="NCBI Taxonomy" id="681940"/>
    <lineage>
        <taxon>Eukaryota</taxon>
        <taxon>Fungi</taxon>
        <taxon>Dikarya</taxon>
        <taxon>Ascomycota</taxon>
        <taxon>Pezizomycotina</taxon>
        <taxon>Sordariomycetes</taxon>
        <taxon>Hypocreomycetidae</taxon>
        <taxon>Glomerellales</taxon>
        <taxon>Glomerellaceae</taxon>
        <taxon>Colletotrichum</taxon>
        <taxon>Colletotrichum graminicola species complex</taxon>
    </lineage>
</organism>
<dbReference type="EMBL" id="JAHLJV010000174">
    <property type="protein sequence ID" value="KAK1565962.1"/>
    <property type="molecule type" value="Genomic_DNA"/>
</dbReference>
<accession>A0AAD8PK57</accession>
<feature type="signal peptide" evidence="2">
    <location>
        <begin position="1"/>
        <end position="16"/>
    </location>
</feature>
<dbReference type="AlphaFoldDB" id="A0AAD8PK57"/>
<comment type="caution">
    <text evidence="3">The sequence shown here is derived from an EMBL/GenBank/DDBJ whole genome shotgun (WGS) entry which is preliminary data.</text>
</comment>
<keyword evidence="2" id="KW-0732">Signal</keyword>